<dbReference type="Proteomes" id="UP000066203">
    <property type="component" value="Chromosome"/>
</dbReference>
<feature type="transmembrane region" description="Helical" evidence="1">
    <location>
        <begin position="246"/>
        <end position="263"/>
    </location>
</feature>
<feature type="transmembrane region" description="Helical" evidence="1">
    <location>
        <begin position="124"/>
        <end position="142"/>
    </location>
</feature>
<proteinExistence type="predicted"/>
<feature type="transmembrane region" description="Helical" evidence="1">
    <location>
        <begin position="47"/>
        <end position="80"/>
    </location>
</feature>
<evidence type="ECO:0000256" key="1">
    <source>
        <dbReference type="SAM" id="Phobius"/>
    </source>
</evidence>
<keyword evidence="1" id="KW-0472">Membrane</keyword>
<feature type="transmembrane region" description="Helical" evidence="1">
    <location>
        <begin position="333"/>
        <end position="352"/>
    </location>
</feature>
<accession>A0A0K2RXV2</accession>
<keyword evidence="1" id="KW-1133">Transmembrane helix</keyword>
<feature type="transmembrane region" description="Helical" evidence="1">
    <location>
        <begin position="207"/>
        <end position="239"/>
    </location>
</feature>
<dbReference type="EMBL" id="AP014938">
    <property type="protein sequence ID" value="BAS19630.1"/>
    <property type="molecule type" value="Genomic_DNA"/>
</dbReference>
<reference evidence="3" key="1">
    <citation type="submission" date="2015-08" db="EMBL/GenBank/DDBJ databases">
        <title>Complete genome sequence of Rothia mucilaginosa strain NUM-Rm6536.</title>
        <authorList>
            <person name="Nambu T."/>
        </authorList>
    </citation>
    <scope>NUCLEOTIDE SEQUENCE [LARGE SCALE GENOMIC DNA]</scope>
    <source>
        <strain evidence="3">NUM-Rm6536</strain>
    </source>
</reference>
<evidence type="ECO:0000313" key="3">
    <source>
        <dbReference type="Proteomes" id="UP000066203"/>
    </source>
</evidence>
<sequence length="443" mass="48951">MMSQTSQVYAHLNEPSEKPEVSRFSETVSRGSNYVRHQTSQIRMPEFIMAFLLLFGEAVPGVGLPFNQVVILVLAAYGLTRKPTFDVSHFSGLRAIMFVAMGYLAIVSINGVHSEDASDWTRRLLRLVAATVLVWAIAAGRLHIRSIILGYSLAIMFNAVAYFAGFAPVTGYYGYLTGWLNDKNFSGLVYCLFGLLILSFARNKFEVIGAIVVFSGLLWATGSRTSIAAYVAGLIWIVIANRLKTFGRIALGVALYWLIDILTSDYAQSGVFADRTGTDALRSLIDQASEIKVQASGFFGQGLGEAYVYLAHTGSKTWFFHNSYWSALVEGGWPWMILVVTITLLFIVNVFSGQKTLPTKFYVVQGAGVAIMICASRLGEVFYTWPWAVTCGLALRVLLIEREQRLGTGHDEASIEGFDERIEIRDAEEADNHVLATQNIHKA</sequence>
<dbReference type="AlphaFoldDB" id="A0A0K2RXV2"/>
<evidence type="ECO:0000313" key="2">
    <source>
        <dbReference type="EMBL" id="BAS19630.1"/>
    </source>
</evidence>
<dbReference type="RefSeq" id="WP_060823817.1">
    <property type="nucleotide sequence ID" value="NZ_AP014938.1"/>
</dbReference>
<organism evidence="2">
    <name type="scientific">Rothia mucilaginosa</name>
    <dbReference type="NCBI Taxonomy" id="43675"/>
    <lineage>
        <taxon>Bacteria</taxon>
        <taxon>Bacillati</taxon>
        <taxon>Actinomycetota</taxon>
        <taxon>Actinomycetes</taxon>
        <taxon>Micrococcales</taxon>
        <taxon>Micrococcaceae</taxon>
        <taxon>Rothia</taxon>
    </lineage>
</organism>
<keyword evidence="1" id="KW-0812">Transmembrane</keyword>
<name>A0A0K2RXV2_9MICC</name>
<protein>
    <submittedName>
        <fullName evidence="2">Uncharacterized protein</fullName>
    </submittedName>
</protein>
<feature type="transmembrane region" description="Helical" evidence="1">
    <location>
        <begin position="92"/>
        <end position="112"/>
    </location>
</feature>
<dbReference type="PATRIC" id="fig|43675.28.peg.386"/>
<feature type="transmembrane region" description="Helical" evidence="1">
    <location>
        <begin position="185"/>
        <end position="201"/>
    </location>
</feature>
<gene>
    <name evidence="2" type="ORF">RM6536_0383</name>
</gene>
<feature type="transmembrane region" description="Helical" evidence="1">
    <location>
        <begin position="148"/>
        <end position="173"/>
    </location>
</feature>